<gene>
    <name evidence="6" type="primary">cmpR</name>
    <name evidence="6" type="ORF">CARN8_1510013</name>
</gene>
<dbReference type="PANTHER" id="PTHR30126">
    <property type="entry name" value="HTH-TYPE TRANSCRIPTIONAL REGULATOR"/>
    <property type="match status" value="1"/>
</dbReference>
<name>A0A3P3ZME0_9ZZZZ</name>
<dbReference type="Gene3D" id="3.40.190.290">
    <property type="match status" value="1"/>
</dbReference>
<dbReference type="InterPro" id="IPR036390">
    <property type="entry name" value="WH_DNA-bd_sf"/>
</dbReference>
<dbReference type="Pfam" id="PF03466">
    <property type="entry name" value="LysR_substrate"/>
    <property type="match status" value="1"/>
</dbReference>
<dbReference type="SUPFAM" id="SSF53850">
    <property type="entry name" value="Periplasmic binding protein-like II"/>
    <property type="match status" value="1"/>
</dbReference>
<protein>
    <submittedName>
        <fullName evidence="6">HTH-type transcriptional activator CmpR</fullName>
    </submittedName>
</protein>
<evidence type="ECO:0000259" key="5">
    <source>
        <dbReference type="PROSITE" id="PS50931"/>
    </source>
</evidence>
<keyword evidence="2" id="KW-0805">Transcription regulation</keyword>
<keyword evidence="3" id="KW-0238">DNA-binding</keyword>
<dbReference type="GO" id="GO:0003700">
    <property type="term" value="F:DNA-binding transcription factor activity"/>
    <property type="evidence" value="ECO:0007669"/>
    <property type="project" value="InterPro"/>
</dbReference>
<dbReference type="Pfam" id="PF00126">
    <property type="entry name" value="HTH_1"/>
    <property type="match status" value="1"/>
</dbReference>
<dbReference type="FunFam" id="1.10.10.10:FF:000001">
    <property type="entry name" value="LysR family transcriptional regulator"/>
    <property type="match status" value="1"/>
</dbReference>
<dbReference type="InterPro" id="IPR000847">
    <property type="entry name" value="LysR_HTH_N"/>
</dbReference>
<evidence type="ECO:0000256" key="3">
    <source>
        <dbReference type="ARBA" id="ARBA00023125"/>
    </source>
</evidence>
<dbReference type="SUPFAM" id="SSF46785">
    <property type="entry name" value="Winged helix' DNA-binding domain"/>
    <property type="match status" value="1"/>
</dbReference>
<evidence type="ECO:0000256" key="2">
    <source>
        <dbReference type="ARBA" id="ARBA00023015"/>
    </source>
</evidence>
<feature type="domain" description="HTH lysR-type" evidence="5">
    <location>
        <begin position="3"/>
        <end position="60"/>
    </location>
</feature>
<sequence length="294" mass="32061">MKLNFHHLRAFAEVARTGSFTGAAEYLHLTQPAISKAVSGLEEILGIALLERTSRQVKLTQAGVSLFSHARSIFALEQAALQDIEERRGLRKGCLHIGASTTIATYWLGRDLALFLERHPQIDIRVSSGNTETMVHQVLEGLVEVALVEGPVDEDRLNCRLWHNEPLLLVTKPGVKREHLGQCRWILREEGSGTARVVAETLAHLGIVPARQIIVQSNQAAVQMVVAGVGVAIVPAIMAAHHLEQGELAYIPWSQGDLQRPLSQISLKGRPASPARAAFESFLGETLTLPNPAS</sequence>
<organism evidence="6">
    <name type="scientific">mine drainage metagenome</name>
    <dbReference type="NCBI Taxonomy" id="410659"/>
    <lineage>
        <taxon>unclassified sequences</taxon>
        <taxon>metagenomes</taxon>
        <taxon>ecological metagenomes</taxon>
    </lineage>
</organism>
<dbReference type="GO" id="GO:0000976">
    <property type="term" value="F:transcription cis-regulatory region binding"/>
    <property type="evidence" value="ECO:0007669"/>
    <property type="project" value="TreeGrafter"/>
</dbReference>
<evidence type="ECO:0000256" key="4">
    <source>
        <dbReference type="ARBA" id="ARBA00023163"/>
    </source>
</evidence>
<dbReference type="PRINTS" id="PR00039">
    <property type="entry name" value="HTHLYSR"/>
</dbReference>
<dbReference type="AlphaFoldDB" id="A0A3P3ZME0"/>
<dbReference type="Gene3D" id="1.10.10.10">
    <property type="entry name" value="Winged helix-like DNA-binding domain superfamily/Winged helix DNA-binding domain"/>
    <property type="match status" value="1"/>
</dbReference>
<proteinExistence type="inferred from homology"/>
<dbReference type="PANTHER" id="PTHR30126:SF39">
    <property type="entry name" value="HTH-TYPE TRANSCRIPTIONAL REGULATOR CYSL"/>
    <property type="match status" value="1"/>
</dbReference>
<comment type="similarity">
    <text evidence="1">Belongs to the LysR transcriptional regulatory family.</text>
</comment>
<dbReference type="InterPro" id="IPR036388">
    <property type="entry name" value="WH-like_DNA-bd_sf"/>
</dbReference>
<accession>A0A3P3ZME0</accession>
<keyword evidence="4" id="KW-0804">Transcription</keyword>
<dbReference type="EMBL" id="UOYP01000059">
    <property type="protein sequence ID" value="VAY86915.1"/>
    <property type="molecule type" value="Genomic_DNA"/>
</dbReference>
<dbReference type="PROSITE" id="PS50931">
    <property type="entry name" value="HTH_LYSR"/>
    <property type="match status" value="1"/>
</dbReference>
<reference evidence="6" key="1">
    <citation type="submission" date="2018-10" db="EMBL/GenBank/DDBJ databases">
        <authorList>
            <person name="Plewniak F."/>
        </authorList>
    </citation>
    <scope>NUCLEOTIDE SEQUENCE</scope>
</reference>
<evidence type="ECO:0000313" key="6">
    <source>
        <dbReference type="EMBL" id="VAY86915.1"/>
    </source>
</evidence>
<evidence type="ECO:0000256" key="1">
    <source>
        <dbReference type="ARBA" id="ARBA00009437"/>
    </source>
</evidence>
<dbReference type="InterPro" id="IPR005119">
    <property type="entry name" value="LysR_subst-bd"/>
</dbReference>